<comment type="caution">
    <text evidence="6">The sequence shown here is derived from an EMBL/GenBank/DDBJ whole genome shotgun (WGS) entry which is preliminary data.</text>
</comment>
<dbReference type="PANTHER" id="PTHR43248">
    <property type="entry name" value="2-SUCCINYL-6-HYDROXY-2,4-CYCLOHEXADIENE-1-CARBOXYLATE SYNTHASE"/>
    <property type="match status" value="1"/>
</dbReference>
<keyword evidence="2" id="KW-0732">Signal</keyword>
<evidence type="ECO:0000256" key="1">
    <source>
        <dbReference type="ARBA" id="ARBA00010088"/>
    </source>
</evidence>
<evidence type="ECO:0000256" key="3">
    <source>
        <dbReference type="ARBA" id="ARBA00022801"/>
    </source>
</evidence>
<keyword evidence="3 6" id="KW-0378">Hydrolase</keyword>
<proteinExistence type="inferred from homology"/>
<evidence type="ECO:0000313" key="6">
    <source>
        <dbReference type="EMBL" id="MCE7006680.1"/>
    </source>
</evidence>
<keyword evidence="7" id="KW-1185">Reference proteome</keyword>
<feature type="domain" description="AB hydrolase-1" evidence="4">
    <location>
        <begin position="96"/>
        <end position="278"/>
    </location>
</feature>
<feature type="domain" description="Peptidase S33 tripeptidyl aminopeptidase-like C-terminal" evidence="5">
    <location>
        <begin position="427"/>
        <end position="522"/>
    </location>
</feature>
<dbReference type="EMBL" id="JAJVCN010000002">
    <property type="protein sequence ID" value="MCE7006680.1"/>
    <property type="molecule type" value="Genomic_DNA"/>
</dbReference>
<dbReference type="Pfam" id="PF00561">
    <property type="entry name" value="Abhydrolase_1"/>
    <property type="match status" value="1"/>
</dbReference>
<dbReference type="InterPro" id="IPR000073">
    <property type="entry name" value="AB_hydrolase_1"/>
</dbReference>
<dbReference type="RefSeq" id="WP_233728129.1">
    <property type="nucleotide sequence ID" value="NZ_JAJVCN010000002.1"/>
</dbReference>
<reference evidence="6 7" key="1">
    <citation type="submission" date="2021-12" db="EMBL/GenBank/DDBJ databases">
        <title>Genome sequence of Kibdelosporangium philippinense ATCC 49844.</title>
        <authorList>
            <person name="Fedorov E.A."/>
            <person name="Omeragic M."/>
            <person name="Shalygina K.F."/>
            <person name="Maclea K.S."/>
        </authorList>
    </citation>
    <scope>NUCLEOTIDE SEQUENCE [LARGE SCALE GENOMIC DNA]</scope>
    <source>
        <strain evidence="6 7">ATCC 49844</strain>
    </source>
</reference>
<protein>
    <submittedName>
        <fullName evidence="6">Alpha/beta hydrolase</fullName>
    </submittedName>
</protein>
<dbReference type="Proteomes" id="UP001521150">
    <property type="component" value="Unassembled WGS sequence"/>
</dbReference>
<dbReference type="Gene3D" id="3.40.50.1820">
    <property type="entry name" value="alpha/beta hydrolase"/>
    <property type="match status" value="1"/>
</dbReference>
<dbReference type="Pfam" id="PF08386">
    <property type="entry name" value="Abhydrolase_4"/>
    <property type="match status" value="1"/>
</dbReference>
<organism evidence="6 7">
    <name type="scientific">Kibdelosporangium philippinense</name>
    <dbReference type="NCBI Taxonomy" id="211113"/>
    <lineage>
        <taxon>Bacteria</taxon>
        <taxon>Bacillati</taxon>
        <taxon>Actinomycetota</taxon>
        <taxon>Actinomycetes</taxon>
        <taxon>Pseudonocardiales</taxon>
        <taxon>Pseudonocardiaceae</taxon>
        <taxon>Kibdelosporangium</taxon>
    </lineage>
</organism>
<evidence type="ECO:0000313" key="7">
    <source>
        <dbReference type="Proteomes" id="UP001521150"/>
    </source>
</evidence>
<dbReference type="InterPro" id="IPR051601">
    <property type="entry name" value="Serine_prot/Carboxylest_S33"/>
</dbReference>
<dbReference type="SUPFAM" id="SSF53474">
    <property type="entry name" value="alpha/beta-Hydrolases"/>
    <property type="match status" value="1"/>
</dbReference>
<dbReference type="InterPro" id="IPR029058">
    <property type="entry name" value="AB_hydrolase_fold"/>
</dbReference>
<dbReference type="GO" id="GO:0016787">
    <property type="term" value="F:hydrolase activity"/>
    <property type="evidence" value="ECO:0007669"/>
    <property type="project" value="UniProtKB-KW"/>
</dbReference>
<sequence length="578" mass="64602">MVASAIALATPSYAESASDPRNPVIPPRYLDQTLTWAPCDFDAEIKKAHPQAPTTNCATVMVPMDWHNPDAHPDIKVAIAYSKATGPVRGLLTSNPGGPGGAGLNRTANLAVSRPQMFRDFDLLGFDPRGFGRSEALRCLTTRAELNALPKTPDYRMRDERTHRAEIAEAALQAKACTATEFGQFVSSQQTVYDMEFLRALSGHRLLHFIGYSYGTWLGGWYADTYPQRVGRFVLDSNMDWTHSQWDNINFDPWSYQRRFDTQFKPWIARHADQITGDLGTAAQQVQRTYDSIRGKLTELQKTTNVRPDDLDNKVLGVIGNNRRFIRALIDILVYDEFGKAPAATIQPVHVERAWGRLAPALQAFDKLADVQTRYAPPRPPSAGEVVNLGALSQTVRCNDTAWSKDPRFYTREADRMANRYPWGGYLNGVPMCTFWPYQPQDRKLDLKGAPRMLMVHSEIDPQTAYEGAIRTYKDITHASRLVSIDDEGQHGQYILGPSSCVQQFGDRFLFNGELPGRNEICGTAPLPEDGSVYEVKGPLNGKAVPLPRNLTSAADTNPMLQDILDQMGEQPMRPLNR</sequence>
<evidence type="ECO:0000256" key="2">
    <source>
        <dbReference type="ARBA" id="ARBA00022729"/>
    </source>
</evidence>
<accession>A0ABS8ZFW8</accession>
<evidence type="ECO:0000259" key="5">
    <source>
        <dbReference type="Pfam" id="PF08386"/>
    </source>
</evidence>
<comment type="similarity">
    <text evidence="1">Belongs to the peptidase S33 family.</text>
</comment>
<name>A0ABS8ZFW8_9PSEU</name>
<dbReference type="PANTHER" id="PTHR43248:SF29">
    <property type="entry name" value="TRIPEPTIDYL AMINOPEPTIDASE"/>
    <property type="match status" value="1"/>
</dbReference>
<evidence type="ECO:0000259" key="4">
    <source>
        <dbReference type="Pfam" id="PF00561"/>
    </source>
</evidence>
<dbReference type="InterPro" id="IPR013595">
    <property type="entry name" value="Pept_S33_TAP-like_C"/>
</dbReference>
<gene>
    <name evidence="6" type="ORF">LWC34_28195</name>
</gene>